<dbReference type="Pfam" id="PF13226">
    <property type="entry name" value="DUF4034"/>
    <property type="match status" value="1"/>
</dbReference>
<dbReference type="Gene3D" id="1.25.40.10">
    <property type="entry name" value="Tetratricopeptide repeat domain"/>
    <property type="match status" value="1"/>
</dbReference>
<reference evidence="2" key="1">
    <citation type="submission" date="2006-05" db="EMBL/GenBank/DDBJ databases">
        <title>Complete sequence of chromosome 3 of Burkholderia cenocepacia AU 1054.</title>
        <authorList>
            <consortium name="US DOE Joint Genome Institute"/>
            <person name="Copeland A."/>
            <person name="Lucas S."/>
            <person name="Lapidus A."/>
            <person name="Barry K."/>
            <person name="Detter J.C."/>
            <person name="Glavina del Rio T."/>
            <person name="Hammon N."/>
            <person name="Israni S."/>
            <person name="Dalin E."/>
            <person name="Tice H."/>
            <person name="Pitluck S."/>
            <person name="Chain P."/>
            <person name="Malfatti S."/>
            <person name="Shin M."/>
            <person name="Vergez L."/>
            <person name="Schmutz J."/>
            <person name="Larimer F."/>
            <person name="Land M."/>
            <person name="Hauser L."/>
            <person name="Kyrpides N."/>
            <person name="Lykidis A."/>
            <person name="LiPuma J.J."/>
            <person name="Konstantinidis K."/>
            <person name="Tiedje J.M."/>
            <person name="Richardson P."/>
        </authorList>
    </citation>
    <scope>NUCLEOTIDE SEQUENCE [LARGE SCALE GENOMIC DNA]</scope>
    <source>
        <strain evidence="2">AU 1054</strain>
    </source>
</reference>
<dbReference type="HOGENOM" id="CLU_026690_1_0_4"/>
<protein>
    <submittedName>
        <fullName evidence="2">Sel1-like repeat protein</fullName>
    </submittedName>
</protein>
<accession>A0A0H2XZW2</accession>
<evidence type="ECO:0000313" key="2">
    <source>
        <dbReference type="EMBL" id="ABF80585.1"/>
    </source>
</evidence>
<sequence>MTADTDMSSASADLIPPAPSRWHICDVDALLRAGDHAALDAQLDAALAASFADRTAEARYVDALPADVQPCIDAGAEGLARLRAWQAANPRSAHAWLCEAHYWHHWAYEYRGSGWAETVTEAGWIGAHACATLTLVAALRALVLAPTMWSAPMVIFTSVSSFGEPEWLAQLVRERRWPVTELHLNAGAEDDATRAELQHMFARSGLNPDVPAACPPEFPDALPGAVQGKKLRKEKWYWMEATLHIHPKLFFPMRTFIWYMQPRWGGSHDHIRAFVASDACAHLDAVEKDRLLHEIWRDDYAGNTLDADDDEDDARRAMTATLARAQAALHPYHRWETLHWLAYSHFKRSEYEQAYARLQEAERNEPIDDNRAMAMGLRLALGLDPQGDWLPRAIERASDARACTSAMILRGYAHRTGTFGFAQDDARGDAWLEAARENEPGSLAWNQIATAFEYENRRPADALAICQLGYEAGGNSCDYLLGCFYKEGMHVEADPYRAAHYFRESMEAGGNMAAYRLGYTYHHIGQTSTDRAERVRMQTEAVEAARKAHEMGHTDGLECMLMFIGDIEDYPSRHRYVDELRRHAEGGHPAAMAALSFFLADINDKSLYDYRESVRWIMGAQAIAPDDEYVLNITRVSHEDGMLGKLRYKLQRKQIKAHEIPGADNAMV</sequence>
<dbReference type="SMART" id="SM00671">
    <property type="entry name" value="SEL1"/>
    <property type="match status" value="2"/>
</dbReference>
<proteinExistence type="predicted"/>
<dbReference type="AlphaFoldDB" id="A0A0H2XZW2"/>
<gene>
    <name evidence="2" type="ordered locus">Bcen_5716</name>
</gene>
<dbReference type="SUPFAM" id="SSF81901">
    <property type="entry name" value="HCP-like"/>
    <property type="match status" value="1"/>
</dbReference>
<dbReference type="EMBL" id="CP000380">
    <property type="protein sequence ID" value="ABF80585.1"/>
    <property type="molecule type" value="Genomic_DNA"/>
</dbReference>
<evidence type="ECO:0000259" key="1">
    <source>
        <dbReference type="Pfam" id="PF13226"/>
    </source>
</evidence>
<dbReference type="InterPro" id="IPR011990">
    <property type="entry name" value="TPR-like_helical_dom_sf"/>
</dbReference>
<organism evidence="2">
    <name type="scientific">Burkholderia orbicola (strain AU 1054)</name>
    <dbReference type="NCBI Taxonomy" id="331271"/>
    <lineage>
        <taxon>Bacteria</taxon>
        <taxon>Pseudomonadati</taxon>
        <taxon>Pseudomonadota</taxon>
        <taxon>Betaproteobacteria</taxon>
        <taxon>Burkholderiales</taxon>
        <taxon>Burkholderiaceae</taxon>
        <taxon>Burkholderia</taxon>
        <taxon>Burkholderia cepacia complex</taxon>
        <taxon>Burkholderia orbicola</taxon>
    </lineage>
</organism>
<dbReference type="InterPro" id="IPR006597">
    <property type="entry name" value="Sel1-like"/>
</dbReference>
<feature type="domain" description="DUF4034" evidence="1">
    <location>
        <begin position="23"/>
        <end position="297"/>
    </location>
</feature>
<dbReference type="InterPro" id="IPR025115">
    <property type="entry name" value="DUF4034"/>
</dbReference>
<name>A0A0H2XZW2_BURO1</name>